<comment type="caution">
    <text evidence="1">The sequence shown here is derived from an EMBL/GenBank/DDBJ whole genome shotgun (WGS) entry which is preliminary data.</text>
</comment>
<dbReference type="Pfam" id="PF14081">
    <property type="entry name" value="DUF4262"/>
    <property type="match status" value="1"/>
</dbReference>
<dbReference type="Proteomes" id="UP000730482">
    <property type="component" value="Unassembled WGS sequence"/>
</dbReference>
<proteinExistence type="predicted"/>
<accession>A0ABS5L4G2</accession>
<gene>
    <name evidence="1" type="ORF">KGQ19_40985</name>
</gene>
<sequence length="185" mass="20914">MDIEPTPCHCLLCQPPALNEAQWDPRDREIANNVRTHGWHTMGVTSHETPDWAYSIGMWHSNGGFDICITGLPAENAMALVAKIARQVQDGRGLGPEKRRQGVIEGYELATRPVHPSWYPAMFGAGLDYFQTPPWPMLQAVWPDRAGRFPWEEGADPEKRDQQPFLWLAREEHPAGMWVTSSLSL</sequence>
<evidence type="ECO:0000313" key="1">
    <source>
        <dbReference type="EMBL" id="MBS2553248.1"/>
    </source>
</evidence>
<reference evidence="1 2" key="1">
    <citation type="submission" date="2020-02" db="EMBL/GenBank/DDBJ databases">
        <title>Acidophilic actinobacteria isolated from forest soil.</title>
        <authorList>
            <person name="Golinska P."/>
        </authorList>
    </citation>
    <scope>NUCLEOTIDE SEQUENCE [LARGE SCALE GENOMIC DNA]</scope>
    <source>
        <strain evidence="1 2">NL8</strain>
    </source>
</reference>
<name>A0ABS5L4G2_9ACTN</name>
<dbReference type="EMBL" id="JAAFYZ010000241">
    <property type="protein sequence ID" value="MBS2553248.1"/>
    <property type="molecule type" value="Genomic_DNA"/>
</dbReference>
<dbReference type="RefSeq" id="WP_212019601.1">
    <property type="nucleotide sequence ID" value="NZ_JAAFYZ010000241.1"/>
</dbReference>
<evidence type="ECO:0000313" key="2">
    <source>
        <dbReference type="Proteomes" id="UP000730482"/>
    </source>
</evidence>
<organism evidence="1 2">
    <name type="scientific">Catenulispora pinistramenti</name>
    <dbReference type="NCBI Taxonomy" id="2705254"/>
    <lineage>
        <taxon>Bacteria</taxon>
        <taxon>Bacillati</taxon>
        <taxon>Actinomycetota</taxon>
        <taxon>Actinomycetes</taxon>
        <taxon>Catenulisporales</taxon>
        <taxon>Catenulisporaceae</taxon>
        <taxon>Catenulispora</taxon>
    </lineage>
</organism>
<protein>
    <submittedName>
        <fullName evidence="1">DUF4262 domain-containing protein</fullName>
    </submittedName>
</protein>
<dbReference type="InterPro" id="IPR025358">
    <property type="entry name" value="DUF4262"/>
</dbReference>
<keyword evidence="2" id="KW-1185">Reference proteome</keyword>